<proteinExistence type="predicted"/>
<accession>A0AAD5SGC5</accession>
<dbReference type="AlphaFoldDB" id="A0AAD5SGC5"/>
<dbReference type="EMBL" id="JADGJD010000159">
    <property type="protein sequence ID" value="KAJ3054082.1"/>
    <property type="molecule type" value="Genomic_DNA"/>
</dbReference>
<feature type="non-terminal residue" evidence="2">
    <location>
        <position position="173"/>
    </location>
</feature>
<feature type="compositionally biased region" description="Polar residues" evidence="1">
    <location>
        <begin position="159"/>
        <end position="173"/>
    </location>
</feature>
<reference evidence="2" key="1">
    <citation type="submission" date="2020-05" db="EMBL/GenBank/DDBJ databases">
        <title>Phylogenomic resolution of chytrid fungi.</title>
        <authorList>
            <person name="Stajich J.E."/>
            <person name="Amses K."/>
            <person name="Simmons R."/>
            <person name="Seto K."/>
            <person name="Myers J."/>
            <person name="Bonds A."/>
            <person name="Quandt C.A."/>
            <person name="Barry K."/>
            <person name="Liu P."/>
            <person name="Grigoriev I."/>
            <person name="Longcore J.E."/>
            <person name="James T.Y."/>
        </authorList>
    </citation>
    <scope>NUCLEOTIDE SEQUENCE</scope>
    <source>
        <strain evidence="2">JEL0318</strain>
    </source>
</reference>
<dbReference type="Proteomes" id="UP001212841">
    <property type="component" value="Unassembled WGS sequence"/>
</dbReference>
<name>A0AAD5SGC5_9FUNG</name>
<keyword evidence="3" id="KW-1185">Reference proteome</keyword>
<sequence length="173" mass="18777">MHATQRGPGYNAKNLPPDFADIVRNALAGGDNANSDSLRVVQVESVEGSVRSKYSATDIRGLSLLSYFHQIKADPTAPVFDPAACTAWWNFQNPLSARIPYKVPFTDLKVKFLNGEVPISQTLHALNGTIVALVRDSTTYGSPYPDQASPVAFEPNEAETPSEQTDPSLSLRT</sequence>
<gene>
    <name evidence="2" type="ORF">HK097_002668</name>
</gene>
<protein>
    <submittedName>
        <fullName evidence="2">Uncharacterized protein</fullName>
    </submittedName>
</protein>
<evidence type="ECO:0000256" key="1">
    <source>
        <dbReference type="SAM" id="MobiDB-lite"/>
    </source>
</evidence>
<comment type="caution">
    <text evidence="2">The sequence shown here is derived from an EMBL/GenBank/DDBJ whole genome shotgun (WGS) entry which is preliminary data.</text>
</comment>
<organism evidence="2 3">
    <name type="scientific">Rhizophlyctis rosea</name>
    <dbReference type="NCBI Taxonomy" id="64517"/>
    <lineage>
        <taxon>Eukaryota</taxon>
        <taxon>Fungi</taxon>
        <taxon>Fungi incertae sedis</taxon>
        <taxon>Chytridiomycota</taxon>
        <taxon>Chytridiomycota incertae sedis</taxon>
        <taxon>Chytridiomycetes</taxon>
        <taxon>Rhizophlyctidales</taxon>
        <taxon>Rhizophlyctidaceae</taxon>
        <taxon>Rhizophlyctis</taxon>
    </lineage>
</organism>
<evidence type="ECO:0000313" key="2">
    <source>
        <dbReference type="EMBL" id="KAJ3054082.1"/>
    </source>
</evidence>
<evidence type="ECO:0000313" key="3">
    <source>
        <dbReference type="Proteomes" id="UP001212841"/>
    </source>
</evidence>
<feature type="region of interest" description="Disordered" evidence="1">
    <location>
        <begin position="142"/>
        <end position="173"/>
    </location>
</feature>